<comment type="caution">
    <text evidence="2">The sequence shown here is derived from an EMBL/GenBank/DDBJ whole genome shotgun (WGS) entry which is preliminary data.</text>
</comment>
<keyword evidence="1" id="KW-0472">Membrane</keyword>
<dbReference type="RefSeq" id="WP_021742138.1">
    <property type="nucleotide sequence ID" value="NZ_AZCP01000003.1"/>
</dbReference>
<proteinExistence type="predicted"/>
<keyword evidence="1" id="KW-0812">Transmembrane</keyword>
<evidence type="ECO:0000256" key="1">
    <source>
        <dbReference type="SAM" id="Phobius"/>
    </source>
</evidence>
<dbReference type="HOGENOM" id="CLU_1667147_0_0_9"/>
<keyword evidence="1" id="KW-1133">Transmembrane helix</keyword>
<dbReference type="EMBL" id="AWVK01000026">
    <property type="protein sequence ID" value="ERK44842.1"/>
    <property type="molecule type" value="Genomic_DNA"/>
</dbReference>
<reference evidence="2 3" key="1">
    <citation type="submission" date="2013-06" db="EMBL/GenBank/DDBJ databases">
        <authorList>
            <person name="Weinstock G."/>
            <person name="Sodergren E."/>
            <person name="Lobos E.A."/>
            <person name="Fulton L."/>
            <person name="Fulton R."/>
            <person name="Courtney L."/>
            <person name="Fronick C."/>
            <person name="O'Laughlin M."/>
            <person name="Godfrey J."/>
            <person name="Wilson R.M."/>
            <person name="Miner T."/>
            <person name="Farmer C."/>
            <person name="Delehaunty K."/>
            <person name="Cordes M."/>
            <person name="Minx P."/>
            <person name="Tomlinson C."/>
            <person name="Chen J."/>
            <person name="Wollam A."/>
            <person name="Pepin K.H."/>
            <person name="Bhonagiri V."/>
            <person name="Zhang X."/>
            <person name="Warren W."/>
            <person name="Mitreva M."/>
            <person name="Mardis E.R."/>
            <person name="Wilson R.K."/>
        </authorList>
    </citation>
    <scope>NUCLEOTIDE SEQUENCE [LARGE SCALE GENOMIC DNA]</scope>
    <source>
        <strain evidence="2 3">ATCC 14869</strain>
    </source>
</reference>
<gene>
    <name evidence="2" type="ORF">HMPREF0495_00640</name>
</gene>
<evidence type="ECO:0000313" key="3">
    <source>
        <dbReference type="Proteomes" id="UP000016644"/>
    </source>
</evidence>
<dbReference type="AlphaFoldDB" id="U2R2D6"/>
<dbReference type="GeneID" id="56994168"/>
<evidence type="ECO:0000313" key="2">
    <source>
        <dbReference type="EMBL" id="ERK44842.1"/>
    </source>
</evidence>
<organism evidence="2 3">
    <name type="scientific">Levilactobacillus brevis ATCC 14869 = DSM 20054</name>
    <dbReference type="NCBI Taxonomy" id="649758"/>
    <lineage>
        <taxon>Bacteria</taxon>
        <taxon>Bacillati</taxon>
        <taxon>Bacillota</taxon>
        <taxon>Bacilli</taxon>
        <taxon>Lactobacillales</taxon>
        <taxon>Lactobacillaceae</taxon>
        <taxon>Levilactobacillus</taxon>
    </lineage>
</organism>
<feature type="transmembrane region" description="Helical" evidence="1">
    <location>
        <begin position="80"/>
        <end position="99"/>
    </location>
</feature>
<dbReference type="Proteomes" id="UP000016644">
    <property type="component" value="Unassembled WGS sequence"/>
</dbReference>
<feature type="transmembrane region" description="Helical" evidence="1">
    <location>
        <begin position="14"/>
        <end position="40"/>
    </location>
</feature>
<name>U2R2D6_LEVBR</name>
<feature type="transmembrane region" description="Helical" evidence="1">
    <location>
        <begin position="119"/>
        <end position="139"/>
    </location>
</feature>
<sequence length="158" mass="17605">MNKPNSNRNTISTLALLSFISSVLVFFNRSILYSLILIGFAGSNIILSSSTSGHANSTLPKNGPVVSDINVAIIKRRLSGYYVTVNAYLIATSFLHLIIDGVNKAFPKNDNCAWVLKVTSITLMLVVLSIFFEVLFVGVNRQFRKYLDRKINRENESE</sequence>
<accession>U2R2D6</accession>
<protein>
    <submittedName>
        <fullName evidence="2">Uncharacterized protein</fullName>
    </submittedName>
</protein>